<name>A0A6A6D2A2_ZASCE</name>
<evidence type="ECO:0000256" key="1">
    <source>
        <dbReference type="SAM" id="MobiDB-lite"/>
    </source>
</evidence>
<gene>
    <name evidence="2" type="ORF">M409DRAFT_15782</name>
</gene>
<dbReference type="RefSeq" id="XP_033674390.1">
    <property type="nucleotide sequence ID" value="XM_033803342.1"/>
</dbReference>
<dbReference type="Proteomes" id="UP000799537">
    <property type="component" value="Unassembled WGS sequence"/>
</dbReference>
<protein>
    <submittedName>
        <fullName evidence="2">Uncharacterized protein</fullName>
    </submittedName>
</protein>
<proteinExistence type="predicted"/>
<dbReference type="OrthoDB" id="2821191at2759"/>
<reference evidence="2" key="1">
    <citation type="journal article" date="2020" name="Stud. Mycol.">
        <title>101 Dothideomycetes genomes: a test case for predicting lifestyles and emergence of pathogens.</title>
        <authorList>
            <person name="Haridas S."/>
            <person name="Albert R."/>
            <person name="Binder M."/>
            <person name="Bloem J."/>
            <person name="Labutti K."/>
            <person name="Salamov A."/>
            <person name="Andreopoulos B."/>
            <person name="Baker S."/>
            <person name="Barry K."/>
            <person name="Bills G."/>
            <person name="Bluhm B."/>
            <person name="Cannon C."/>
            <person name="Castanera R."/>
            <person name="Culley D."/>
            <person name="Daum C."/>
            <person name="Ezra D."/>
            <person name="Gonzalez J."/>
            <person name="Henrissat B."/>
            <person name="Kuo A."/>
            <person name="Liang C."/>
            <person name="Lipzen A."/>
            <person name="Lutzoni F."/>
            <person name="Magnuson J."/>
            <person name="Mondo S."/>
            <person name="Nolan M."/>
            <person name="Ohm R."/>
            <person name="Pangilinan J."/>
            <person name="Park H.-J."/>
            <person name="Ramirez L."/>
            <person name="Alfaro M."/>
            <person name="Sun H."/>
            <person name="Tritt A."/>
            <person name="Yoshinaga Y."/>
            <person name="Zwiers L.-H."/>
            <person name="Turgeon B."/>
            <person name="Goodwin S."/>
            <person name="Spatafora J."/>
            <person name="Crous P."/>
            <person name="Grigoriev I."/>
        </authorList>
    </citation>
    <scope>NUCLEOTIDE SEQUENCE</scope>
    <source>
        <strain evidence="2">ATCC 36951</strain>
    </source>
</reference>
<feature type="region of interest" description="Disordered" evidence="1">
    <location>
        <begin position="39"/>
        <end position="73"/>
    </location>
</feature>
<dbReference type="GeneID" id="54556614"/>
<dbReference type="AlphaFoldDB" id="A0A6A6D2A2"/>
<organism evidence="2 3">
    <name type="scientific">Zasmidium cellare ATCC 36951</name>
    <dbReference type="NCBI Taxonomy" id="1080233"/>
    <lineage>
        <taxon>Eukaryota</taxon>
        <taxon>Fungi</taxon>
        <taxon>Dikarya</taxon>
        <taxon>Ascomycota</taxon>
        <taxon>Pezizomycotina</taxon>
        <taxon>Dothideomycetes</taxon>
        <taxon>Dothideomycetidae</taxon>
        <taxon>Mycosphaerellales</taxon>
        <taxon>Mycosphaerellaceae</taxon>
        <taxon>Zasmidium</taxon>
    </lineage>
</organism>
<evidence type="ECO:0000313" key="2">
    <source>
        <dbReference type="EMBL" id="KAF2173501.1"/>
    </source>
</evidence>
<accession>A0A6A6D2A2</accession>
<keyword evidence="3" id="KW-1185">Reference proteome</keyword>
<evidence type="ECO:0000313" key="3">
    <source>
        <dbReference type="Proteomes" id="UP000799537"/>
    </source>
</evidence>
<feature type="compositionally biased region" description="Basic and acidic residues" evidence="1">
    <location>
        <begin position="64"/>
        <end position="73"/>
    </location>
</feature>
<feature type="compositionally biased region" description="Basic and acidic residues" evidence="1">
    <location>
        <begin position="47"/>
        <end position="56"/>
    </location>
</feature>
<sequence length="125" mass="14038">MPNTFHIRPASNDREDGRRILEFVDSQLPYLQSLGSEAQWGLEPFGDDERTQEGYKDIITNSEETEKGKPWDRDSTKAFIAEIEIPCKKITPQLEKLLSPQDPAGSDGAVRLRVASMFIDGRSVG</sequence>
<dbReference type="EMBL" id="ML993579">
    <property type="protein sequence ID" value="KAF2173501.1"/>
    <property type="molecule type" value="Genomic_DNA"/>
</dbReference>